<sequence length="267" mass="28805">MYGYRRPRSPSESWTGTEDDDAGESSLTPGQLNPPKRQVSGGSLPISTTCSLSTVSPQEQCESSTEVLMVVLEPGTGLHLSLGEEVIIVAPQTALQMTLGNVILVVVPEHVLRSVEGLQLPVETHCILPCAADVTWEFHVQSGDPLAMGAEEMVVLQVEEEAAPPNLQPLVRPPGNQVAGISPSLLMTPFYVPCFLMAAPWRFPLPPTPSPTRLPRPTDCSFNLCGLEPVPSSALRPLPPSPSPGPPMCRKVHFRPPSRARRCLFPK</sequence>
<feature type="region of interest" description="Disordered" evidence="2">
    <location>
        <begin position="1"/>
        <end position="43"/>
    </location>
</feature>
<dbReference type="PANTHER" id="PTHR31813">
    <property type="entry name" value="PROLINE-RICH PROTEIN 23B"/>
    <property type="match status" value="1"/>
</dbReference>
<dbReference type="PANTHER" id="PTHR31813:SF3">
    <property type="entry name" value="PROLINE-RICH PROTEIN 23D1-RELATED"/>
    <property type="match status" value="1"/>
</dbReference>
<accession>A0A2K6G2U8</accession>
<dbReference type="STRING" id="379532.ENSPCOP00000020548"/>
<organism evidence="3 4">
    <name type="scientific">Propithecus coquereli</name>
    <name type="common">Coquerel's sifaka</name>
    <name type="synonym">Propithecus verreauxi coquereli</name>
    <dbReference type="NCBI Taxonomy" id="379532"/>
    <lineage>
        <taxon>Eukaryota</taxon>
        <taxon>Metazoa</taxon>
        <taxon>Chordata</taxon>
        <taxon>Craniata</taxon>
        <taxon>Vertebrata</taxon>
        <taxon>Euteleostomi</taxon>
        <taxon>Mammalia</taxon>
        <taxon>Eutheria</taxon>
        <taxon>Euarchontoglires</taxon>
        <taxon>Primates</taxon>
        <taxon>Strepsirrhini</taxon>
        <taxon>Lemuriformes</taxon>
        <taxon>Indriidae</taxon>
        <taxon>Propithecus</taxon>
    </lineage>
</organism>
<dbReference type="AlphaFoldDB" id="A0A2K6G2U8"/>
<evidence type="ECO:0000256" key="1">
    <source>
        <dbReference type="ARBA" id="ARBA00009113"/>
    </source>
</evidence>
<comment type="similarity">
    <text evidence="1">Belongs to the PRR23 family.</text>
</comment>
<dbReference type="InterPro" id="IPR018903">
    <property type="entry name" value="PRR23"/>
</dbReference>
<protein>
    <submittedName>
        <fullName evidence="3">Uncharacterized protein</fullName>
    </submittedName>
</protein>
<evidence type="ECO:0000256" key="2">
    <source>
        <dbReference type="SAM" id="MobiDB-lite"/>
    </source>
</evidence>
<dbReference type="Ensembl" id="ENSPCOT00000031204.1">
    <property type="protein sequence ID" value="ENSPCOP00000020548.1"/>
    <property type="gene ID" value="ENSPCOG00000022251.1"/>
</dbReference>
<reference evidence="3" key="1">
    <citation type="submission" date="2025-08" db="UniProtKB">
        <authorList>
            <consortium name="Ensembl"/>
        </authorList>
    </citation>
    <scope>IDENTIFICATION</scope>
</reference>
<keyword evidence="4" id="KW-1185">Reference proteome</keyword>
<dbReference type="GeneTree" id="ENSGT00950000184712"/>
<proteinExistence type="inferred from homology"/>
<evidence type="ECO:0000313" key="4">
    <source>
        <dbReference type="Proteomes" id="UP000233160"/>
    </source>
</evidence>
<dbReference type="Pfam" id="PF10630">
    <property type="entry name" value="DUF2476"/>
    <property type="match status" value="1"/>
</dbReference>
<dbReference type="Proteomes" id="UP000233160">
    <property type="component" value="Unassembled WGS sequence"/>
</dbReference>
<evidence type="ECO:0000313" key="3">
    <source>
        <dbReference type="Ensembl" id="ENSPCOP00000020548.1"/>
    </source>
</evidence>
<name>A0A2K6G2U8_PROCO</name>
<reference evidence="3" key="2">
    <citation type="submission" date="2025-09" db="UniProtKB">
        <authorList>
            <consortium name="Ensembl"/>
        </authorList>
    </citation>
    <scope>IDENTIFICATION</scope>
</reference>
<dbReference type="OMA" id="MIPPANH"/>